<dbReference type="GO" id="GO:0008270">
    <property type="term" value="F:zinc ion binding"/>
    <property type="evidence" value="ECO:0007669"/>
    <property type="project" value="InterPro"/>
</dbReference>
<organism evidence="13 14">
    <name type="scientific">Erysipelothrix larvae</name>
    <dbReference type="NCBI Taxonomy" id="1514105"/>
    <lineage>
        <taxon>Bacteria</taxon>
        <taxon>Bacillati</taxon>
        <taxon>Bacillota</taxon>
        <taxon>Erysipelotrichia</taxon>
        <taxon>Erysipelotrichales</taxon>
        <taxon>Erysipelotrichaceae</taxon>
        <taxon>Erysipelothrix</taxon>
    </lineage>
</organism>
<keyword evidence="6" id="KW-0862">Zinc</keyword>
<reference evidence="13 14" key="1">
    <citation type="submission" date="2015-10" db="EMBL/GenBank/DDBJ databases">
        <title>Erysipelothrix larvae sp. LV19 isolated from the larval gut of the rhinoceros beetle, Trypoxylus dichotomus.</title>
        <authorList>
            <person name="Lim S."/>
            <person name="Kim B.-C."/>
        </authorList>
    </citation>
    <scope>NUCLEOTIDE SEQUENCE [LARGE SCALE GENOMIC DNA]</scope>
    <source>
        <strain evidence="13 14">LV19</strain>
    </source>
</reference>
<evidence type="ECO:0000256" key="9">
    <source>
        <dbReference type="ARBA" id="ARBA00023159"/>
    </source>
</evidence>
<dbReference type="InterPro" id="IPR011257">
    <property type="entry name" value="DNA_glycosylase"/>
</dbReference>
<dbReference type="GO" id="GO:0032259">
    <property type="term" value="P:methylation"/>
    <property type="evidence" value="ECO:0007669"/>
    <property type="project" value="UniProtKB-KW"/>
</dbReference>
<keyword evidence="10" id="KW-0804">Transcription</keyword>
<evidence type="ECO:0000256" key="3">
    <source>
        <dbReference type="ARBA" id="ARBA00022679"/>
    </source>
</evidence>
<dbReference type="SMART" id="SM00342">
    <property type="entry name" value="HTH_ARAC"/>
    <property type="match status" value="1"/>
</dbReference>
<evidence type="ECO:0000256" key="11">
    <source>
        <dbReference type="ARBA" id="ARBA00023204"/>
    </source>
</evidence>
<evidence type="ECO:0000256" key="5">
    <source>
        <dbReference type="ARBA" id="ARBA00022763"/>
    </source>
</evidence>
<dbReference type="Gene3D" id="3.30.310.20">
    <property type="entry name" value="DNA-3-methyladenine glycosylase AlkA, N-terminal domain"/>
    <property type="match status" value="1"/>
</dbReference>
<dbReference type="InterPro" id="IPR035451">
    <property type="entry name" value="Ada-like_dom_sf"/>
</dbReference>
<dbReference type="InterPro" id="IPR010316">
    <property type="entry name" value="AlkA_N"/>
</dbReference>
<dbReference type="InterPro" id="IPR018062">
    <property type="entry name" value="HTH_AraC-typ_CS"/>
</dbReference>
<evidence type="ECO:0000313" key="14">
    <source>
        <dbReference type="Proteomes" id="UP000063781"/>
    </source>
</evidence>
<evidence type="ECO:0000259" key="12">
    <source>
        <dbReference type="PROSITE" id="PS01124"/>
    </source>
</evidence>
<proteinExistence type="predicted"/>
<dbReference type="Pfam" id="PF12833">
    <property type="entry name" value="HTH_18"/>
    <property type="match status" value="1"/>
</dbReference>
<dbReference type="PANTHER" id="PTHR43280:SF2">
    <property type="entry name" value="HTH-TYPE TRANSCRIPTIONAL REGULATOR EXSA"/>
    <property type="match status" value="1"/>
</dbReference>
<dbReference type="KEGG" id="erl:AOC36_09770"/>
<keyword evidence="2" id="KW-0489">Methyltransferase</keyword>
<dbReference type="SUPFAM" id="SSF46689">
    <property type="entry name" value="Homeodomain-like"/>
    <property type="match status" value="2"/>
</dbReference>
<keyword evidence="11" id="KW-0234">DNA repair</keyword>
<dbReference type="SMART" id="SM01009">
    <property type="entry name" value="AlkA_N"/>
    <property type="match status" value="1"/>
</dbReference>
<gene>
    <name evidence="13" type="ORF">AOC36_09770</name>
</gene>
<keyword evidence="4" id="KW-0479">Metal-binding</keyword>
<dbReference type="SUPFAM" id="SSF57884">
    <property type="entry name" value="Ada DNA repair protein, N-terminal domain (N-Ada 10)"/>
    <property type="match status" value="1"/>
</dbReference>
<evidence type="ECO:0000256" key="8">
    <source>
        <dbReference type="ARBA" id="ARBA00023125"/>
    </source>
</evidence>
<dbReference type="InterPro" id="IPR018060">
    <property type="entry name" value="HTH_AraC"/>
</dbReference>
<keyword evidence="5" id="KW-0227">DNA damage</keyword>
<feature type="domain" description="HTH araC/xylS-type" evidence="12">
    <location>
        <begin position="87"/>
        <end position="185"/>
    </location>
</feature>
<dbReference type="PANTHER" id="PTHR43280">
    <property type="entry name" value="ARAC-FAMILY TRANSCRIPTIONAL REGULATOR"/>
    <property type="match status" value="1"/>
</dbReference>
<comment type="cofactor">
    <cofactor evidence="1">
        <name>Zn(2+)</name>
        <dbReference type="ChEBI" id="CHEBI:29105"/>
    </cofactor>
</comment>
<accession>A0A0X8H193</accession>
<dbReference type="STRING" id="1514105.AOC36_09770"/>
<dbReference type="InterPro" id="IPR004026">
    <property type="entry name" value="Ada_DNA_repair_Zn-bd"/>
</dbReference>
<evidence type="ECO:0000256" key="1">
    <source>
        <dbReference type="ARBA" id="ARBA00001947"/>
    </source>
</evidence>
<protein>
    <recommendedName>
        <fullName evidence="12">HTH araC/xylS-type domain-containing protein</fullName>
    </recommendedName>
</protein>
<dbReference type="GO" id="GO:0003700">
    <property type="term" value="F:DNA-binding transcription factor activity"/>
    <property type="evidence" value="ECO:0007669"/>
    <property type="project" value="InterPro"/>
</dbReference>
<dbReference type="PROSITE" id="PS01124">
    <property type="entry name" value="HTH_ARAC_FAMILY_2"/>
    <property type="match status" value="1"/>
</dbReference>
<evidence type="ECO:0000256" key="4">
    <source>
        <dbReference type="ARBA" id="ARBA00022723"/>
    </source>
</evidence>
<keyword evidence="7" id="KW-0805">Transcription regulation</keyword>
<evidence type="ECO:0000256" key="10">
    <source>
        <dbReference type="ARBA" id="ARBA00023163"/>
    </source>
</evidence>
<keyword evidence="8" id="KW-0238">DNA-binding</keyword>
<dbReference type="Gene3D" id="3.40.10.10">
    <property type="entry name" value="DNA Methylphosphotriester Repair Domain"/>
    <property type="match status" value="1"/>
</dbReference>
<dbReference type="InterPro" id="IPR037046">
    <property type="entry name" value="AlkA_N_sf"/>
</dbReference>
<dbReference type="AlphaFoldDB" id="A0A0X8H193"/>
<keyword evidence="9" id="KW-0010">Activator</keyword>
<dbReference type="Pfam" id="PF06029">
    <property type="entry name" value="AlkA_N"/>
    <property type="match status" value="1"/>
</dbReference>
<dbReference type="Proteomes" id="UP000063781">
    <property type="component" value="Chromosome"/>
</dbReference>
<dbReference type="GO" id="GO:0008168">
    <property type="term" value="F:methyltransferase activity"/>
    <property type="evidence" value="ECO:0007669"/>
    <property type="project" value="UniProtKB-KW"/>
</dbReference>
<name>A0A0X8H193_9FIRM</name>
<dbReference type="EMBL" id="CP013213">
    <property type="protein sequence ID" value="AMC94254.1"/>
    <property type="molecule type" value="Genomic_DNA"/>
</dbReference>
<dbReference type="Gene3D" id="1.10.340.30">
    <property type="entry name" value="Hypothetical protein, domain 2"/>
    <property type="match status" value="1"/>
</dbReference>
<dbReference type="SUPFAM" id="SSF55945">
    <property type="entry name" value="TATA-box binding protein-like"/>
    <property type="match status" value="1"/>
</dbReference>
<dbReference type="GO" id="GO:0043565">
    <property type="term" value="F:sequence-specific DNA binding"/>
    <property type="evidence" value="ECO:0007669"/>
    <property type="project" value="InterPro"/>
</dbReference>
<sequence length="489" mass="56163">MLTQTTSLYEAFVSKDARFDGEFFVGIRTTGIYCRPICKARKPRFEHCSFYATCAEAELNGFRPCLLCRPELAPGHLVMDASHSIATAAAVLLEMNCSHDLSMEDIADKLECSSRHLRRVFFDQYHVTLTQYLQTCRLLLAKQLLTETHLSIIDVSLACGFGSLRRFNALFKERYNLTPSQIRKKIHPNPTRELTLLLSYRDPYPWDQQFQFLRDHLIPGVEYCDDHMYLRSLRILKKDHTEISGTICVRHQEDHHALSLTLSESLIVMLPYIISRVQNLFDLSCQPHTIYESLMSSHDDLKDCCYLGTRIPGCIDPFETAVQTLLYQNYPAYIASVLMHEFVKAFGSLIPTKNPTITHTFCTPHHIVSLGASFFDCMNRIGFSNKDASNIYLLAKGIVDHVVCFEPHRQKDSLIQTLQSDCGMSRWTADYLAIRTTGALDLYIDPTRVFHDLPEITKHKTQDQLKDMSPWRSYAFFNHYFALKQGGLQ</sequence>
<keyword evidence="3" id="KW-0808">Transferase</keyword>
<dbReference type="GO" id="GO:0006281">
    <property type="term" value="P:DNA repair"/>
    <property type="evidence" value="ECO:0007669"/>
    <property type="project" value="UniProtKB-KW"/>
</dbReference>
<dbReference type="Gene3D" id="1.10.10.60">
    <property type="entry name" value="Homeodomain-like"/>
    <property type="match status" value="2"/>
</dbReference>
<dbReference type="Pfam" id="PF02805">
    <property type="entry name" value="Ada_Zn_binding"/>
    <property type="match status" value="1"/>
</dbReference>
<dbReference type="InterPro" id="IPR009057">
    <property type="entry name" value="Homeodomain-like_sf"/>
</dbReference>
<dbReference type="PROSITE" id="PS00041">
    <property type="entry name" value="HTH_ARAC_FAMILY_1"/>
    <property type="match status" value="1"/>
</dbReference>
<evidence type="ECO:0000256" key="6">
    <source>
        <dbReference type="ARBA" id="ARBA00022833"/>
    </source>
</evidence>
<evidence type="ECO:0000256" key="2">
    <source>
        <dbReference type="ARBA" id="ARBA00022603"/>
    </source>
</evidence>
<dbReference type="SUPFAM" id="SSF48150">
    <property type="entry name" value="DNA-glycosylase"/>
    <property type="match status" value="1"/>
</dbReference>
<keyword evidence="14" id="KW-1185">Reference proteome</keyword>
<evidence type="ECO:0000256" key="7">
    <source>
        <dbReference type="ARBA" id="ARBA00023015"/>
    </source>
</evidence>
<evidence type="ECO:0000313" key="13">
    <source>
        <dbReference type="EMBL" id="AMC94254.1"/>
    </source>
</evidence>